<accession>A0A5B0RCF9</accession>
<organism evidence="1 2">
    <name type="scientific">Puccinia graminis f. sp. tritici</name>
    <dbReference type="NCBI Taxonomy" id="56615"/>
    <lineage>
        <taxon>Eukaryota</taxon>
        <taxon>Fungi</taxon>
        <taxon>Dikarya</taxon>
        <taxon>Basidiomycota</taxon>
        <taxon>Pucciniomycotina</taxon>
        <taxon>Pucciniomycetes</taxon>
        <taxon>Pucciniales</taxon>
        <taxon>Pucciniaceae</taxon>
        <taxon>Puccinia</taxon>
    </lineage>
</organism>
<gene>
    <name evidence="1" type="ORF">PGTUg99_037670</name>
</gene>
<dbReference type="AlphaFoldDB" id="A0A5B0RCF9"/>
<evidence type="ECO:0000313" key="1">
    <source>
        <dbReference type="EMBL" id="KAA1122474.1"/>
    </source>
</evidence>
<comment type="caution">
    <text evidence="1">The sequence shown here is derived from an EMBL/GenBank/DDBJ whole genome shotgun (WGS) entry which is preliminary data.</text>
</comment>
<evidence type="ECO:0000313" key="2">
    <source>
        <dbReference type="Proteomes" id="UP000325313"/>
    </source>
</evidence>
<reference evidence="1 2" key="1">
    <citation type="submission" date="2019-05" db="EMBL/GenBank/DDBJ databases">
        <title>Emergence of the Ug99 lineage of the wheat stem rust pathogen through somatic hybridization.</title>
        <authorList>
            <person name="Li F."/>
            <person name="Upadhyaya N.M."/>
            <person name="Sperschneider J."/>
            <person name="Matny O."/>
            <person name="Nguyen-Phuc H."/>
            <person name="Mago R."/>
            <person name="Raley C."/>
            <person name="Miller M.E."/>
            <person name="Silverstein K.A.T."/>
            <person name="Henningsen E."/>
            <person name="Hirsch C.D."/>
            <person name="Visser B."/>
            <person name="Pretorius Z.A."/>
            <person name="Steffenson B.J."/>
            <person name="Schwessinger B."/>
            <person name="Dodds P.N."/>
            <person name="Figueroa M."/>
        </authorList>
    </citation>
    <scope>NUCLEOTIDE SEQUENCE [LARGE SCALE GENOMIC DNA]</scope>
    <source>
        <strain evidence="1 2">Ug99</strain>
    </source>
</reference>
<name>A0A5B0RCF9_PUCGR</name>
<sequence>MHSCPPSAGSLPKTEDIDHHTDRAMTTGHVADLAHLIVKKGVDGMMIQNGLQSAVAAMLNAAVDMMNATATVVKEIMGVTAIETAIGTEIVIAVAQDMMTGIENGIEIEAATETENVIVTEAVIETATVTATVTAMLAETMSAMEAVVDGEGMAASEAVAVEDLVMVVGQTVVCLVVRTYGAVQLLKALYPYLKGQGSILHGMSNLLGTQMYLPWKLKYQVCIPFNWHKLGVLFR</sequence>
<dbReference type="Proteomes" id="UP000325313">
    <property type="component" value="Unassembled WGS sequence"/>
</dbReference>
<dbReference type="EMBL" id="VDEP01000236">
    <property type="protein sequence ID" value="KAA1122474.1"/>
    <property type="molecule type" value="Genomic_DNA"/>
</dbReference>
<protein>
    <submittedName>
        <fullName evidence="1">Uncharacterized protein</fullName>
    </submittedName>
</protein>
<proteinExistence type="predicted"/>